<reference evidence="2 3" key="1">
    <citation type="submission" date="2016-10" db="EMBL/GenBank/DDBJ databases">
        <authorList>
            <person name="de Groot N.N."/>
        </authorList>
    </citation>
    <scope>NUCLEOTIDE SEQUENCE [LARGE SCALE GENOMIC DNA]</scope>
    <source>
        <strain evidence="2 3">DSM 16199</strain>
    </source>
</reference>
<evidence type="ECO:0000313" key="3">
    <source>
        <dbReference type="Proteomes" id="UP000199550"/>
    </source>
</evidence>
<dbReference type="GeneID" id="97891136"/>
<evidence type="ECO:0000256" key="1">
    <source>
        <dbReference type="SAM" id="MobiDB-lite"/>
    </source>
</evidence>
<sequence>MASQHSAQSEAEQQQQQGGNSVPSQQTGTPVAPQFEQQQANTPIIRDFASI</sequence>
<feature type="compositionally biased region" description="Low complexity" evidence="1">
    <location>
        <begin position="1"/>
        <end position="26"/>
    </location>
</feature>
<keyword evidence="3" id="KW-1185">Reference proteome</keyword>
<dbReference type="Proteomes" id="UP000199550">
    <property type="component" value="Unassembled WGS sequence"/>
</dbReference>
<accession>A0A1I4CQB4</accession>
<feature type="region of interest" description="Disordered" evidence="1">
    <location>
        <begin position="1"/>
        <end position="51"/>
    </location>
</feature>
<evidence type="ECO:0000313" key="2">
    <source>
        <dbReference type="EMBL" id="SFK82131.1"/>
    </source>
</evidence>
<dbReference type="STRING" id="195913.SAMN04488004_102243"/>
<dbReference type="AlphaFoldDB" id="A0A1I4CQB4"/>
<proteinExistence type="predicted"/>
<protein>
    <submittedName>
        <fullName evidence="2">Uncharacterized protein</fullName>
    </submittedName>
</protein>
<name>A0A1I4CQB4_9RHOB</name>
<organism evidence="2 3">
    <name type="scientific">Loktanella salsilacus</name>
    <dbReference type="NCBI Taxonomy" id="195913"/>
    <lineage>
        <taxon>Bacteria</taxon>
        <taxon>Pseudomonadati</taxon>
        <taxon>Pseudomonadota</taxon>
        <taxon>Alphaproteobacteria</taxon>
        <taxon>Rhodobacterales</taxon>
        <taxon>Roseobacteraceae</taxon>
        <taxon>Loktanella</taxon>
    </lineage>
</organism>
<dbReference type="EMBL" id="FOTF01000002">
    <property type="protein sequence ID" value="SFK82131.1"/>
    <property type="molecule type" value="Genomic_DNA"/>
</dbReference>
<gene>
    <name evidence="2" type="ORF">SAMN04488004_102243</name>
</gene>
<dbReference type="RefSeq" id="WP_175499133.1">
    <property type="nucleotide sequence ID" value="NZ_CAXYBM010000012.1"/>
</dbReference>